<reference evidence="16 17" key="1">
    <citation type="journal article" date="2016" name="Nat. Commun.">
        <title>Thousands of microbial genomes shed light on interconnected biogeochemical processes in an aquifer system.</title>
        <authorList>
            <person name="Anantharaman K."/>
            <person name="Brown C.T."/>
            <person name="Hug L.A."/>
            <person name="Sharon I."/>
            <person name="Castelle C.J."/>
            <person name="Probst A.J."/>
            <person name="Thomas B.C."/>
            <person name="Singh A."/>
            <person name="Wilkins M.J."/>
            <person name="Karaoz U."/>
            <person name="Brodie E.L."/>
            <person name="Williams K.H."/>
            <person name="Hubbard S.S."/>
            <person name="Banfield J.F."/>
        </authorList>
    </citation>
    <scope>NUCLEOTIDE SEQUENCE [LARGE SCALE GENOMIC DNA]</scope>
</reference>
<comment type="pathway">
    <text evidence="3 9">Carbohydrate degradation; glycolysis; pyruvate from D-glyceraldehyde 3-phosphate: step 3/5.</text>
</comment>
<dbReference type="PIRSF" id="PIRSF001492">
    <property type="entry name" value="IPGAM"/>
    <property type="match status" value="1"/>
</dbReference>
<evidence type="ECO:0000256" key="6">
    <source>
        <dbReference type="ARBA" id="ARBA00023152"/>
    </source>
</evidence>
<evidence type="ECO:0000259" key="14">
    <source>
        <dbReference type="Pfam" id="PF01676"/>
    </source>
</evidence>
<dbReference type="InterPro" id="IPR017850">
    <property type="entry name" value="Alkaline_phosphatase_core_sf"/>
</dbReference>
<comment type="cofactor">
    <cofactor evidence="9">
        <name>Mn(2+)</name>
        <dbReference type="ChEBI" id="CHEBI:29035"/>
    </cofactor>
    <text evidence="9">Binds 2 manganese ions per subunit.</text>
</comment>
<gene>
    <name evidence="9" type="primary">gpmI</name>
    <name evidence="16" type="ORF">A2Z24_00905</name>
</gene>
<name>A0A1G1WEQ8_9BACT</name>
<dbReference type="SUPFAM" id="SSF64158">
    <property type="entry name" value="2,3-Bisphosphoglycerate-independent phosphoglycerate mutase, substrate-binding domain"/>
    <property type="match status" value="1"/>
</dbReference>
<dbReference type="SUPFAM" id="SSF53649">
    <property type="entry name" value="Alkaline phosphatase-like"/>
    <property type="match status" value="1"/>
</dbReference>
<sequence length="512" mass="56113">MKAQPLALIILDGWGVAPDGDGNAISLAHKPFWERISVAYPHTVLQSSGEEVGLPAGEAGNSEVGHLNIGAGMIVYQELPRINMAISDGSFLQNEAFLTAIETVKKNKSKFHILGLVGRGSVHSSLEHLYAILWLAKSQGLREVYLHLFTDGRDSPPTSGLGIIKEIQEKISGVGIGKIASVSGRYYAMDRDNRWDRTSKIYLAIAQGTGNKTNDLIGLVEGFYQQQITDEFIEPTLVEDGGLHIVEDGDAVVFFNFRPDRARQLTRAFVDPTFSEFRPREFKKNLAFVTMTQYEKNLPVLIAFPPPSIAYPLAAVLSMHEFKQLHIGETEKYAHVTYFLNGGKEDPFPGEDRVHIPSLKVATYDKKPEMSANEIADYVCSRIQQQIYDVYIINFANADMVAHTGSIEATVKAIEVLDSSVERITNEVLSLAGSVVITADHGNAEVMIDPATNKAGPEHTTNPVPFIVVSKIFETKQNLELPSGILADVAPTLLTLLGITVPSSMTGRNLLP</sequence>
<dbReference type="GO" id="GO:0005829">
    <property type="term" value="C:cytosol"/>
    <property type="evidence" value="ECO:0007669"/>
    <property type="project" value="TreeGrafter"/>
</dbReference>
<dbReference type="Gene3D" id="3.40.720.10">
    <property type="entry name" value="Alkaline Phosphatase, subunit A"/>
    <property type="match status" value="1"/>
</dbReference>
<feature type="binding site" evidence="9 13">
    <location>
        <position position="441"/>
    </location>
    <ligand>
        <name>Mn(2+)</name>
        <dbReference type="ChEBI" id="CHEBI:29035"/>
        <label>2</label>
    </ligand>
</feature>
<dbReference type="PANTHER" id="PTHR31637">
    <property type="entry name" value="2,3-BISPHOSPHOGLYCERATE-INDEPENDENT PHOSPHOGLYCERATE MUTASE"/>
    <property type="match status" value="1"/>
</dbReference>
<feature type="binding site" evidence="9 12">
    <location>
        <position position="123"/>
    </location>
    <ligand>
        <name>substrate</name>
    </ligand>
</feature>
<evidence type="ECO:0000256" key="10">
    <source>
        <dbReference type="NCBIfam" id="TIGR01307"/>
    </source>
</evidence>
<comment type="similarity">
    <text evidence="4 9">Belongs to the BPG-independent phosphoglycerate mutase family.</text>
</comment>
<feature type="binding site" evidence="9 13">
    <location>
        <position position="399"/>
    </location>
    <ligand>
        <name>Mn(2+)</name>
        <dbReference type="ChEBI" id="CHEBI:29035"/>
        <label>1</label>
    </ligand>
</feature>
<dbReference type="FunFam" id="3.40.1450.10:FF:000002">
    <property type="entry name" value="2,3-bisphosphoglycerate-independent phosphoglycerate mutase"/>
    <property type="match status" value="1"/>
</dbReference>
<feature type="domain" description="BPG-independent PGAM N-terminal" evidence="15">
    <location>
        <begin position="82"/>
        <end position="296"/>
    </location>
</feature>
<dbReference type="GO" id="GO:0004619">
    <property type="term" value="F:phosphoglycerate mutase activity"/>
    <property type="evidence" value="ECO:0007669"/>
    <property type="project" value="UniProtKB-UniRule"/>
</dbReference>
<comment type="catalytic activity">
    <reaction evidence="1 9">
        <text>(2R)-2-phosphoglycerate = (2R)-3-phosphoglycerate</text>
        <dbReference type="Rhea" id="RHEA:15901"/>
        <dbReference type="ChEBI" id="CHEBI:58272"/>
        <dbReference type="ChEBI" id="CHEBI:58289"/>
        <dbReference type="EC" id="5.4.2.12"/>
    </reaction>
</comment>
<keyword evidence="5 9" id="KW-0479">Metal-binding</keyword>
<comment type="function">
    <text evidence="2 9">Catalyzes the interconversion of 2-phosphoglycerate and 3-phosphoglycerate.</text>
</comment>
<dbReference type="NCBIfam" id="TIGR01307">
    <property type="entry name" value="pgm_bpd_ind"/>
    <property type="match status" value="1"/>
</dbReference>
<evidence type="ECO:0000256" key="2">
    <source>
        <dbReference type="ARBA" id="ARBA00002315"/>
    </source>
</evidence>
<accession>A0A1G1WEQ8</accession>
<feature type="binding site" evidence="9 13">
    <location>
        <position position="12"/>
    </location>
    <ligand>
        <name>Mn(2+)</name>
        <dbReference type="ChEBI" id="CHEBI:29035"/>
        <label>2</label>
    </ligand>
</feature>
<dbReference type="CDD" id="cd16010">
    <property type="entry name" value="iPGM"/>
    <property type="match status" value="1"/>
</dbReference>
<dbReference type="UniPathway" id="UPA00109">
    <property type="reaction ID" value="UER00186"/>
</dbReference>
<dbReference type="InterPro" id="IPR011258">
    <property type="entry name" value="BPG-indep_PGM_N"/>
</dbReference>
<keyword evidence="8 9" id="KW-0413">Isomerase</keyword>
<organism evidence="16 17">
    <name type="scientific">Candidatus Woykebacteria bacterium RBG_16_44_10</name>
    <dbReference type="NCBI Taxonomy" id="1802597"/>
    <lineage>
        <taxon>Bacteria</taxon>
        <taxon>Candidatus Woykeibacteriota</taxon>
    </lineage>
</organism>
<feature type="binding site" evidence="9 13">
    <location>
        <position position="459"/>
    </location>
    <ligand>
        <name>Mn(2+)</name>
        <dbReference type="ChEBI" id="CHEBI:29035"/>
        <label>1</label>
    </ligand>
</feature>
<dbReference type="Gene3D" id="3.40.1450.10">
    <property type="entry name" value="BPG-independent phosphoglycerate mutase, domain B"/>
    <property type="match status" value="1"/>
</dbReference>
<dbReference type="GO" id="GO:0006007">
    <property type="term" value="P:glucose catabolic process"/>
    <property type="evidence" value="ECO:0007669"/>
    <property type="project" value="InterPro"/>
</dbReference>
<comment type="subunit">
    <text evidence="9">Monomer.</text>
</comment>
<feature type="binding site" evidence="9 12">
    <location>
        <position position="185"/>
    </location>
    <ligand>
        <name>substrate</name>
    </ligand>
</feature>
<evidence type="ECO:0000256" key="7">
    <source>
        <dbReference type="ARBA" id="ARBA00023211"/>
    </source>
</evidence>
<evidence type="ECO:0000256" key="5">
    <source>
        <dbReference type="ARBA" id="ARBA00022723"/>
    </source>
</evidence>
<evidence type="ECO:0000256" key="1">
    <source>
        <dbReference type="ARBA" id="ARBA00000370"/>
    </source>
</evidence>
<protein>
    <recommendedName>
        <fullName evidence="9 10">2,3-bisphosphoglycerate-independent phosphoglycerate mutase</fullName>
        <shortName evidence="9">BPG-independent PGAM</shortName>
        <shortName evidence="9">Phosphoglyceromutase</shortName>
        <shortName evidence="9">iPGM</shortName>
        <ecNumber evidence="9 10">5.4.2.12</ecNumber>
    </recommendedName>
</protein>
<evidence type="ECO:0000256" key="4">
    <source>
        <dbReference type="ARBA" id="ARBA00008819"/>
    </source>
</evidence>
<keyword evidence="7 9" id="KW-0464">Manganese</keyword>
<dbReference type="EMBL" id="MHCT01000014">
    <property type="protein sequence ID" value="OGY26178.1"/>
    <property type="molecule type" value="Genomic_DNA"/>
</dbReference>
<comment type="caution">
    <text evidence="16">The sequence shown here is derived from an EMBL/GenBank/DDBJ whole genome shotgun (WGS) entry which is preliminary data.</text>
</comment>
<evidence type="ECO:0000256" key="13">
    <source>
        <dbReference type="PIRSR" id="PIRSR001492-3"/>
    </source>
</evidence>
<dbReference type="InterPro" id="IPR036646">
    <property type="entry name" value="PGAM_B_sf"/>
</dbReference>
<dbReference type="Pfam" id="PF01676">
    <property type="entry name" value="Metalloenzyme"/>
    <property type="match status" value="1"/>
</dbReference>
<dbReference type="InterPro" id="IPR005995">
    <property type="entry name" value="Pgm_bpd_ind"/>
</dbReference>
<evidence type="ECO:0000259" key="15">
    <source>
        <dbReference type="Pfam" id="PF06415"/>
    </source>
</evidence>
<dbReference type="GO" id="GO:0006096">
    <property type="term" value="P:glycolytic process"/>
    <property type="evidence" value="ECO:0007669"/>
    <property type="project" value="UniProtKB-UniRule"/>
</dbReference>
<feature type="binding site" evidence="9 12">
    <location>
        <begin position="258"/>
        <end position="261"/>
    </location>
    <ligand>
        <name>substrate</name>
    </ligand>
</feature>
<feature type="binding site" evidence="9 13">
    <location>
        <position position="403"/>
    </location>
    <ligand>
        <name>Mn(2+)</name>
        <dbReference type="ChEBI" id="CHEBI:29035"/>
        <label>1</label>
    </ligand>
</feature>
<feature type="binding site" evidence="9 13">
    <location>
        <position position="440"/>
    </location>
    <ligand>
        <name>Mn(2+)</name>
        <dbReference type="ChEBI" id="CHEBI:29035"/>
        <label>2</label>
    </ligand>
</feature>
<evidence type="ECO:0000313" key="17">
    <source>
        <dbReference type="Proteomes" id="UP000177588"/>
    </source>
</evidence>
<dbReference type="Pfam" id="PF06415">
    <property type="entry name" value="iPGM_N"/>
    <property type="match status" value="1"/>
</dbReference>
<dbReference type="AlphaFoldDB" id="A0A1G1WEQ8"/>
<dbReference type="InterPro" id="IPR006124">
    <property type="entry name" value="Metalloenzyme"/>
</dbReference>
<dbReference type="PANTHER" id="PTHR31637:SF0">
    <property type="entry name" value="2,3-BISPHOSPHOGLYCERATE-INDEPENDENT PHOSPHOGLYCERATE MUTASE"/>
    <property type="match status" value="1"/>
</dbReference>
<keyword evidence="6 9" id="KW-0324">Glycolysis</keyword>
<evidence type="ECO:0000313" key="16">
    <source>
        <dbReference type="EMBL" id="OGY26178.1"/>
    </source>
</evidence>
<dbReference type="EC" id="5.4.2.12" evidence="9 10"/>
<feature type="binding site" evidence="9 12">
    <location>
        <position position="332"/>
    </location>
    <ligand>
        <name>substrate</name>
    </ligand>
</feature>
<evidence type="ECO:0000256" key="3">
    <source>
        <dbReference type="ARBA" id="ARBA00004798"/>
    </source>
</evidence>
<evidence type="ECO:0000256" key="9">
    <source>
        <dbReference type="HAMAP-Rule" id="MF_01038"/>
    </source>
</evidence>
<feature type="active site" description="Phosphoserine intermediate" evidence="9 11">
    <location>
        <position position="62"/>
    </location>
</feature>
<evidence type="ECO:0000256" key="11">
    <source>
        <dbReference type="PIRSR" id="PIRSR001492-1"/>
    </source>
</evidence>
<dbReference type="HAMAP" id="MF_01038">
    <property type="entry name" value="GpmI"/>
    <property type="match status" value="1"/>
</dbReference>
<dbReference type="STRING" id="1802597.A2Z24_00905"/>
<feature type="binding site" evidence="9 12">
    <location>
        <position position="191"/>
    </location>
    <ligand>
        <name>substrate</name>
    </ligand>
</feature>
<evidence type="ECO:0000256" key="12">
    <source>
        <dbReference type="PIRSR" id="PIRSR001492-2"/>
    </source>
</evidence>
<evidence type="ECO:0000256" key="8">
    <source>
        <dbReference type="ARBA" id="ARBA00023235"/>
    </source>
</evidence>
<proteinExistence type="inferred from homology"/>
<dbReference type="Proteomes" id="UP000177588">
    <property type="component" value="Unassembled WGS sequence"/>
</dbReference>
<feature type="binding site" evidence="9 12">
    <location>
        <begin position="153"/>
        <end position="154"/>
    </location>
    <ligand>
        <name>substrate</name>
    </ligand>
</feature>
<feature type="binding site" evidence="9 13">
    <location>
        <position position="62"/>
    </location>
    <ligand>
        <name>Mn(2+)</name>
        <dbReference type="ChEBI" id="CHEBI:29035"/>
        <label>2</label>
    </ligand>
</feature>
<feature type="domain" description="Metalloenzyme" evidence="14">
    <location>
        <begin position="5"/>
        <end position="499"/>
    </location>
</feature>
<dbReference type="GO" id="GO:0030145">
    <property type="term" value="F:manganese ion binding"/>
    <property type="evidence" value="ECO:0007669"/>
    <property type="project" value="UniProtKB-UniRule"/>
</dbReference>